<name>A0A644Y6T6_9ZZZZ</name>
<feature type="region of interest" description="Disordered" evidence="1">
    <location>
        <begin position="1"/>
        <end position="42"/>
    </location>
</feature>
<protein>
    <submittedName>
        <fullName evidence="2">Uncharacterized protein</fullName>
    </submittedName>
</protein>
<accession>A0A644Y6T6</accession>
<sequence length="42" mass="4934">MKNNQWDEKNNNKASPKPIPVTHENTNKNDKTRQTIKDTKVQ</sequence>
<comment type="caution">
    <text evidence="2">The sequence shown here is derived from an EMBL/GenBank/DDBJ whole genome shotgun (WGS) entry which is preliminary data.</text>
</comment>
<evidence type="ECO:0000256" key="1">
    <source>
        <dbReference type="SAM" id="MobiDB-lite"/>
    </source>
</evidence>
<dbReference type="EMBL" id="VSSQ01004084">
    <property type="protein sequence ID" value="MPM23658.1"/>
    <property type="molecule type" value="Genomic_DNA"/>
</dbReference>
<dbReference type="AlphaFoldDB" id="A0A644Y6T6"/>
<gene>
    <name evidence="2" type="ORF">SDC9_70132</name>
</gene>
<feature type="compositionally biased region" description="Basic and acidic residues" evidence="1">
    <location>
        <begin position="1"/>
        <end position="11"/>
    </location>
</feature>
<feature type="compositionally biased region" description="Basic and acidic residues" evidence="1">
    <location>
        <begin position="25"/>
        <end position="42"/>
    </location>
</feature>
<proteinExistence type="predicted"/>
<organism evidence="2">
    <name type="scientific">bioreactor metagenome</name>
    <dbReference type="NCBI Taxonomy" id="1076179"/>
    <lineage>
        <taxon>unclassified sequences</taxon>
        <taxon>metagenomes</taxon>
        <taxon>ecological metagenomes</taxon>
    </lineage>
</organism>
<evidence type="ECO:0000313" key="2">
    <source>
        <dbReference type="EMBL" id="MPM23658.1"/>
    </source>
</evidence>
<reference evidence="2" key="1">
    <citation type="submission" date="2019-08" db="EMBL/GenBank/DDBJ databases">
        <authorList>
            <person name="Kucharzyk K."/>
            <person name="Murdoch R.W."/>
            <person name="Higgins S."/>
            <person name="Loffler F."/>
        </authorList>
    </citation>
    <scope>NUCLEOTIDE SEQUENCE</scope>
</reference>